<dbReference type="PANTHER" id="PTHR30627">
    <property type="entry name" value="PEPTIDOGLYCAN D,D-TRANSPEPTIDASE"/>
    <property type="match status" value="1"/>
</dbReference>
<evidence type="ECO:0000256" key="3">
    <source>
        <dbReference type="ARBA" id="ARBA00022475"/>
    </source>
</evidence>
<sequence length="718" mass="79262">MVNNKKNNKSSLKSKKNKSQRKSHIPLRLNILFFIVFLLFFILVVRLGDLQIMQKDKFQKIVESGQKTVVKENAPRGAIYDARGRVLVGNTSKQSIIFTRSPGMSAGDIRELSDKIVSLIAIEPDKLSDRDKRDYWLSDSKNFEQAAKRVKSTEKLNKHGEQLSEGALYSKIVEKVTDDEVNFNQDDLRRATVFKRINGAGSLQSVVLKNDGVTPEEIAIVGENSSNIPGISAGADWDRDYPEEDQIRSVLGVVSSEKQGLPEDKLEKYLKKGYERNERVGLSYLEESYEDVLRGKKGESEVVIDKNQKILSKKAIKDSEKGDNLKLTLDLEFQKRVEAITKQYYNGLIASGQAKYSDGIYVVVTNPQNGNILSMVGLNHDIKSGNLTDDTIGTFNKAYVPGSSIKAATIMSGYENGVIKGNQTMIDEPIILDGGQVKSSLFNPYGSVPLTTEQALEVSSNTYMMKIALGMMDTEYVPNFSLPMRTDVYGKLRKTYEEFGLGVPTGIDLPNETVGVINKTYKDKNGNYIPGIMGNLLDLSYGNYDTYTPMQLNQYVSTVANGGKRVAPHIVEGVYDTANDGTIGKLKSKVEPKVMSTIEGRDKEFEIIQNGMRRVITGPMGTANKLNGATIQPIAAKTGTAETVIANPNNSKEFISTINSTIVGYAPLDNPEIAVSIVIPNLTNDDYGVNADILRDVINAYFEIQANPTPIAVESKKD</sequence>
<dbReference type="Pfam" id="PF00905">
    <property type="entry name" value="Transpeptidase"/>
    <property type="match status" value="1"/>
</dbReference>
<dbReference type="InterPro" id="IPR050515">
    <property type="entry name" value="Beta-lactam/transpept"/>
</dbReference>
<dbReference type="AlphaFoldDB" id="A0A1Q2D4B2"/>
<evidence type="ECO:0000313" key="10">
    <source>
        <dbReference type="EMBL" id="AQP53193.1"/>
    </source>
</evidence>
<dbReference type="InterPro" id="IPR036138">
    <property type="entry name" value="PBP_dimer_sf"/>
</dbReference>
<dbReference type="SUPFAM" id="SSF56601">
    <property type="entry name" value="beta-lactamase/transpeptidase-like"/>
    <property type="match status" value="1"/>
</dbReference>
<evidence type="ECO:0000256" key="6">
    <source>
        <dbReference type="ARBA" id="ARBA00022984"/>
    </source>
</evidence>
<comment type="subcellular location">
    <subcellularLocation>
        <location evidence="1">Cell membrane</location>
        <topology evidence="1">Single-pass membrane protein</topology>
    </subcellularLocation>
</comment>
<dbReference type="GO" id="GO:0005886">
    <property type="term" value="C:plasma membrane"/>
    <property type="evidence" value="ECO:0007669"/>
    <property type="project" value="UniProtKB-SubCell"/>
</dbReference>
<dbReference type="GO" id="GO:0009252">
    <property type="term" value="P:peptidoglycan biosynthetic process"/>
    <property type="evidence" value="ECO:0007669"/>
    <property type="project" value="UniProtKB-KW"/>
</dbReference>
<name>A0A1Q2D4B2_9ENTE</name>
<dbReference type="GO" id="GO:0008658">
    <property type="term" value="F:penicillin binding"/>
    <property type="evidence" value="ECO:0007669"/>
    <property type="project" value="InterPro"/>
</dbReference>
<dbReference type="KEGG" id="vpi:BW732_02390"/>
<evidence type="ECO:0000256" key="2">
    <source>
        <dbReference type="ARBA" id="ARBA00007171"/>
    </source>
</evidence>
<organism evidence="10 11">
    <name type="scientific">Vagococcus penaei</name>
    <dbReference type="NCBI Taxonomy" id="633807"/>
    <lineage>
        <taxon>Bacteria</taxon>
        <taxon>Bacillati</taxon>
        <taxon>Bacillota</taxon>
        <taxon>Bacilli</taxon>
        <taxon>Lactobacillales</taxon>
        <taxon>Enterococcaceae</taxon>
        <taxon>Vagococcus</taxon>
    </lineage>
</organism>
<dbReference type="GO" id="GO:0071555">
    <property type="term" value="P:cell wall organization"/>
    <property type="evidence" value="ECO:0007669"/>
    <property type="project" value="UniProtKB-KW"/>
</dbReference>
<accession>A0A1Q2D4B2</accession>
<evidence type="ECO:0000313" key="11">
    <source>
        <dbReference type="Proteomes" id="UP000188246"/>
    </source>
</evidence>
<dbReference type="Pfam" id="PF03717">
    <property type="entry name" value="PBP_dimer"/>
    <property type="match status" value="1"/>
</dbReference>
<keyword evidence="9" id="KW-0961">Cell wall biogenesis/degradation</keyword>
<dbReference type="GO" id="GO:0008360">
    <property type="term" value="P:regulation of cell shape"/>
    <property type="evidence" value="ECO:0007669"/>
    <property type="project" value="UniProtKB-KW"/>
</dbReference>
<keyword evidence="4" id="KW-0812">Transmembrane</keyword>
<dbReference type="InterPro" id="IPR001460">
    <property type="entry name" value="PCN-bd_Tpept"/>
</dbReference>
<evidence type="ECO:0000256" key="4">
    <source>
        <dbReference type="ARBA" id="ARBA00022692"/>
    </source>
</evidence>
<dbReference type="Proteomes" id="UP000188246">
    <property type="component" value="Chromosome"/>
</dbReference>
<evidence type="ECO:0000256" key="5">
    <source>
        <dbReference type="ARBA" id="ARBA00022960"/>
    </source>
</evidence>
<reference evidence="10 11" key="1">
    <citation type="journal article" date="2010" name="Int. J. Syst. Evol. Microbiol.">
        <title>Vagococcus penaei sp. nov., isolated from spoilage microbiota of cooked shrimp (Penaeus vannamei).</title>
        <authorList>
            <person name="Jaffres E."/>
            <person name="Prevost H."/>
            <person name="Rossero A."/>
            <person name="Joffraud J.J."/>
            <person name="Dousset X."/>
        </authorList>
    </citation>
    <scope>NUCLEOTIDE SEQUENCE [LARGE SCALE GENOMIC DNA]</scope>
    <source>
        <strain evidence="10 11">CD276</strain>
    </source>
</reference>
<dbReference type="Gene3D" id="3.90.1310.10">
    <property type="entry name" value="Penicillin-binding protein 2a (Domain 2)"/>
    <property type="match status" value="1"/>
</dbReference>
<dbReference type="OrthoDB" id="9770103at2"/>
<evidence type="ECO:0000256" key="8">
    <source>
        <dbReference type="ARBA" id="ARBA00023136"/>
    </source>
</evidence>
<dbReference type="PANTHER" id="PTHR30627:SF2">
    <property type="entry name" value="PEPTIDOGLYCAN D,D-TRANSPEPTIDASE MRDA"/>
    <property type="match status" value="1"/>
</dbReference>
<keyword evidence="5" id="KW-0133">Cell shape</keyword>
<keyword evidence="8" id="KW-0472">Membrane</keyword>
<dbReference type="STRING" id="633807.BW732_02390"/>
<keyword evidence="6" id="KW-0573">Peptidoglycan synthesis</keyword>
<evidence type="ECO:0000256" key="9">
    <source>
        <dbReference type="ARBA" id="ARBA00023316"/>
    </source>
</evidence>
<proteinExistence type="inferred from homology"/>
<dbReference type="EMBL" id="CP019609">
    <property type="protein sequence ID" value="AQP53193.1"/>
    <property type="molecule type" value="Genomic_DNA"/>
</dbReference>
<protein>
    <submittedName>
        <fullName evidence="10">Uncharacterized protein</fullName>
    </submittedName>
</protein>
<keyword evidence="11" id="KW-1185">Reference proteome</keyword>
<dbReference type="InterPro" id="IPR005311">
    <property type="entry name" value="PBP_dimer"/>
</dbReference>
<dbReference type="Gene3D" id="3.40.710.10">
    <property type="entry name" value="DD-peptidase/beta-lactamase superfamily"/>
    <property type="match status" value="1"/>
</dbReference>
<evidence type="ECO:0000256" key="1">
    <source>
        <dbReference type="ARBA" id="ARBA00004162"/>
    </source>
</evidence>
<evidence type="ECO:0000256" key="7">
    <source>
        <dbReference type="ARBA" id="ARBA00022989"/>
    </source>
</evidence>
<dbReference type="InterPro" id="IPR012338">
    <property type="entry name" value="Beta-lactam/transpept-like"/>
</dbReference>
<gene>
    <name evidence="10" type="ORF">BW732_02390</name>
</gene>
<comment type="similarity">
    <text evidence="2">Belongs to the transpeptidase family.</text>
</comment>
<keyword evidence="7" id="KW-1133">Transmembrane helix</keyword>
<dbReference type="Gene3D" id="1.10.10.1230">
    <property type="entry name" value="Penicillin-binding protein, N-terminal non-catalytic domain, head sub-domain"/>
    <property type="match status" value="1"/>
</dbReference>
<dbReference type="SUPFAM" id="SSF56519">
    <property type="entry name" value="Penicillin binding protein dimerisation domain"/>
    <property type="match status" value="1"/>
</dbReference>
<dbReference type="GO" id="GO:0071972">
    <property type="term" value="F:peptidoglycan L,D-transpeptidase activity"/>
    <property type="evidence" value="ECO:0007669"/>
    <property type="project" value="TreeGrafter"/>
</dbReference>
<keyword evidence="3" id="KW-1003">Cell membrane</keyword>